<protein>
    <submittedName>
        <fullName evidence="1">Uncharacterized protein</fullName>
    </submittedName>
</protein>
<gene>
    <name evidence="1" type="ORF">HH213_20670</name>
</gene>
<organism evidence="1 2">
    <name type="scientific">Duganella dendranthematis</name>
    <dbReference type="NCBI Taxonomy" id="2728021"/>
    <lineage>
        <taxon>Bacteria</taxon>
        <taxon>Pseudomonadati</taxon>
        <taxon>Pseudomonadota</taxon>
        <taxon>Betaproteobacteria</taxon>
        <taxon>Burkholderiales</taxon>
        <taxon>Oxalobacteraceae</taxon>
        <taxon>Telluria group</taxon>
        <taxon>Duganella</taxon>
    </lineage>
</organism>
<evidence type="ECO:0000313" key="1">
    <source>
        <dbReference type="EMBL" id="QJD94214.1"/>
    </source>
</evidence>
<accession>A0ABX6MIQ6</accession>
<proteinExistence type="predicted"/>
<name>A0ABX6MIQ6_9BURK</name>
<dbReference type="EMBL" id="CP051684">
    <property type="protein sequence ID" value="QJD94214.1"/>
    <property type="molecule type" value="Genomic_DNA"/>
</dbReference>
<sequence length="226" mass="25148">MENDERWQAVQQVLSSPAFVKAPRMRAMLAFLMHRKLSGMEVTINEYALGIEVFHRDARDYDTATDPVVRVQMGRLRERLAQYYAADSHCGGLQIVIPPGTYIPQLTPRAAPPPQSKLRLRLAPLRMLNPDSEGATAFVSGLEEELALQLFQRCGGGPELAPQQAQWLEVSVRVEPRHARASIRLLSAAGGDVVFLQRCDCHGELGISLQEELAVAIFTVLQQFSE</sequence>
<reference evidence="1 2" key="1">
    <citation type="submission" date="2020-04" db="EMBL/GenBank/DDBJ databases">
        <title>Genome sequencing of novel species.</title>
        <authorList>
            <person name="Heo J."/>
            <person name="Kim S.-J."/>
            <person name="Kim J.-S."/>
            <person name="Hong S.-B."/>
            <person name="Kwon S.-W."/>
        </authorList>
    </citation>
    <scope>NUCLEOTIDE SEQUENCE [LARGE SCALE GENOMIC DNA]</scope>
    <source>
        <strain evidence="1 2">AF9R3</strain>
    </source>
</reference>
<evidence type="ECO:0000313" key="2">
    <source>
        <dbReference type="Proteomes" id="UP000503117"/>
    </source>
</evidence>
<keyword evidence="2" id="KW-1185">Reference proteome</keyword>
<dbReference type="Proteomes" id="UP000503117">
    <property type="component" value="Chromosome"/>
</dbReference>